<gene>
    <name evidence="2" type="ORF">BDK51DRAFT_51177</name>
</gene>
<sequence length="462" mass="51318">MTTPAAPNDSAKTIQLYAHLLFSSLRRTHPEDQDPDIVNAHATCTRWLTLNPLPKLIPESSPKVHDPGAAGTATSAPAPRASGAGSRWPHLPVELLAHLRRAVERKPPSPMDDNEEDQRAIRITAARDMFACSLVCRAWEPAASCALWEWIEVTSDRMFVSLAFASFCSSLRLGRGTEAAAAIRYLHFASPARWNVHRLQSVNFCEKLEGLRGLQMSLRIRLDAFANEICELLVVDFLPRANILSPNLTAVDLGSIKHYAEVFALSDVDYVGIARAFRNLPCSDPRFAVLCFRPPVDSENLLADLLVACPTIQDLDLSECEPITDRTLSVFAKHPHLHHLNVSYQHKITSLAMVSFLRARGSELRFLSCDWVVDPINAIVFAPRLEHLTISLTFGFGGVDFHCRLPNLMACPLLKLTVKGLQSRESADRFRDTLWGVELPDEPVDPFSTRLTGVYRFVAAGL</sequence>
<name>A0A4P9WIB4_9FUNG</name>
<feature type="region of interest" description="Disordered" evidence="1">
    <location>
        <begin position="58"/>
        <end position="86"/>
    </location>
</feature>
<reference evidence="3" key="1">
    <citation type="journal article" date="2018" name="Nat. Microbiol.">
        <title>Leveraging single-cell genomics to expand the fungal tree of life.</title>
        <authorList>
            <person name="Ahrendt S.R."/>
            <person name="Quandt C.A."/>
            <person name="Ciobanu D."/>
            <person name="Clum A."/>
            <person name="Salamov A."/>
            <person name="Andreopoulos B."/>
            <person name="Cheng J.F."/>
            <person name="Woyke T."/>
            <person name="Pelin A."/>
            <person name="Henrissat B."/>
            <person name="Reynolds N.K."/>
            <person name="Benny G.L."/>
            <person name="Smith M.E."/>
            <person name="James T.Y."/>
            <person name="Grigoriev I.V."/>
        </authorList>
    </citation>
    <scope>NUCLEOTIDE SEQUENCE [LARGE SCALE GENOMIC DNA]</scope>
</reference>
<dbReference type="Gene3D" id="3.80.10.10">
    <property type="entry name" value="Ribonuclease Inhibitor"/>
    <property type="match status" value="1"/>
</dbReference>
<evidence type="ECO:0008006" key="4">
    <source>
        <dbReference type="Google" id="ProtNLM"/>
    </source>
</evidence>
<evidence type="ECO:0000256" key="1">
    <source>
        <dbReference type="SAM" id="MobiDB-lite"/>
    </source>
</evidence>
<organism evidence="2 3">
    <name type="scientific">Blyttiomyces helicus</name>
    <dbReference type="NCBI Taxonomy" id="388810"/>
    <lineage>
        <taxon>Eukaryota</taxon>
        <taxon>Fungi</taxon>
        <taxon>Fungi incertae sedis</taxon>
        <taxon>Chytridiomycota</taxon>
        <taxon>Chytridiomycota incertae sedis</taxon>
        <taxon>Chytridiomycetes</taxon>
        <taxon>Chytridiomycetes incertae sedis</taxon>
        <taxon>Blyttiomyces</taxon>
    </lineage>
</organism>
<proteinExistence type="predicted"/>
<feature type="compositionally biased region" description="Low complexity" evidence="1">
    <location>
        <begin position="67"/>
        <end position="86"/>
    </location>
</feature>
<dbReference type="SUPFAM" id="SSF52047">
    <property type="entry name" value="RNI-like"/>
    <property type="match status" value="1"/>
</dbReference>
<dbReference type="InterPro" id="IPR032675">
    <property type="entry name" value="LRR_dom_sf"/>
</dbReference>
<dbReference type="EMBL" id="KZ995192">
    <property type="protein sequence ID" value="RKO91178.1"/>
    <property type="molecule type" value="Genomic_DNA"/>
</dbReference>
<accession>A0A4P9WIB4</accession>
<dbReference type="Proteomes" id="UP000269721">
    <property type="component" value="Unassembled WGS sequence"/>
</dbReference>
<dbReference type="OrthoDB" id="10257471at2759"/>
<keyword evidence="3" id="KW-1185">Reference proteome</keyword>
<evidence type="ECO:0000313" key="2">
    <source>
        <dbReference type="EMBL" id="RKO91178.1"/>
    </source>
</evidence>
<evidence type="ECO:0000313" key="3">
    <source>
        <dbReference type="Proteomes" id="UP000269721"/>
    </source>
</evidence>
<dbReference type="AlphaFoldDB" id="A0A4P9WIB4"/>
<protein>
    <recommendedName>
        <fullName evidence="4">F-box domain-containing protein</fullName>
    </recommendedName>
</protein>